<evidence type="ECO:0000313" key="20">
    <source>
        <dbReference type="Proteomes" id="UP001500631"/>
    </source>
</evidence>
<dbReference type="InterPro" id="IPR000531">
    <property type="entry name" value="Beta-barrel_TonB"/>
</dbReference>
<evidence type="ECO:0000259" key="17">
    <source>
        <dbReference type="Pfam" id="PF00593"/>
    </source>
</evidence>
<keyword evidence="4" id="KW-0410">Iron transport</keyword>
<dbReference type="InterPro" id="IPR037066">
    <property type="entry name" value="Plug_dom_sf"/>
</dbReference>
<name>A0ABP9MJG6_9GAMM</name>
<proteinExistence type="inferred from homology"/>
<feature type="short sequence motif" description="TonB C-terminal box" evidence="13">
    <location>
        <begin position="667"/>
        <end position="684"/>
    </location>
</feature>
<feature type="chain" id="PRO_5046415052" evidence="16">
    <location>
        <begin position="23"/>
        <end position="684"/>
    </location>
</feature>
<dbReference type="PANTHER" id="PTHR32552:SF81">
    <property type="entry name" value="TONB-DEPENDENT OUTER MEMBRANE RECEPTOR"/>
    <property type="match status" value="1"/>
</dbReference>
<dbReference type="PANTHER" id="PTHR32552">
    <property type="entry name" value="FERRICHROME IRON RECEPTOR-RELATED"/>
    <property type="match status" value="1"/>
</dbReference>
<keyword evidence="10 12" id="KW-0472">Membrane</keyword>
<dbReference type="Gene3D" id="2.170.130.10">
    <property type="entry name" value="TonB-dependent receptor, plug domain"/>
    <property type="match status" value="1"/>
</dbReference>
<dbReference type="InterPro" id="IPR036942">
    <property type="entry name" value="Beta-barrel_TonB_sf"/>
</dbReference>
<evidence type="ECO:0000256" key="11">
    <source>
        <dbReference type="ARBA" id="ARBA00023237"/>
    </source>
</evidence>
<comment type="similarity">
    <text evidence="12 14">Belongs to the TonB-dependent receptor family.</text>
</comment>
<feature type="compositionally biased region" description="Polar residues" evidence="15">
    <location>
        <begin position="268"/>
        <end position="279"/>
    </location>
</feature>
<keyword evidence="9 14" id="KW-0798">TonB box</keyword>
<evidence type="ECO:0000256" key="2">
    <source>
        <dbReference type="ARBA" id="ARBA00022448"/>
    </source>
</evidence>
<keyword evidence="8" id="KW-0406">Ion transport</keyword>
<feature type="domain" description="TonB-dependent receptor-like beta-barrel" evidence="17">
    <location>
        <begin position="251"/>
        <end position="651"/>
    </location>
</feature>
<evidence type="ECO:0000256" key="4">
    <source>
        <dbReference type="ARBA" id="ARBA00022496"/>
    </source>
</evidence>
<dbReference type="SUPFAM" id="SSF56935">
    <property type="entry name" value="Porins"/>
    <property type="match status" value="1"/>
</dbReference>
<evidence type="ECO:0000256" key="8">
    <source>
        <dbReference type="ARBA" id="ARBA00023065"/>
    </source>
</evidence>
<evidence type="ECO:0000256" key="7">
    <source>
        <dbReference type="ARBA" id="ARBA00023004"/>
    </source>
</evidence>
<keyword evidence="5 12" id="KW-0812">Transmembrane</keyword>
<dbReference type="Pfam" id="PF00593">
    <property type="entry name" value="TonB_dep_Rec_b-barrel"/>
    <property type="match status" value="1"/>
</dbReference>
<evidence type="ECO:0000256" key="9">
    <source>
        <dbReference type="ARBA" id="ARBA00023077"/>
    </source>
</evidence>
<dbReference type="PROSITE" id="PS01156">
    <property type="entry name" value="TONB_DEPENDENT_REC_2"/>
    <property type="match status" value="1"/>
</dbReference>
<keyword evidence="6 16" id="KW-0732">Signal</keyword>
<comment type="subcellular location">
    <subcellularLocation>
        <location evidence="1 12">Cell outer membrane</location>
        <topology evidence="1 12">Multi-pass membrane protein</topology>
    </subcellularLocation>
</comment>
<evidence type="ECO:0000256" key="12">
    <source>
        <dbReference type="PROSITE-ProRule" id="PRU01360"/>
    </source>
</evidence>
<keyword evidence="2 12" id="KW-0813">Transport</keyword>
<dbReference type="Proteomes" id="UP001500631">
    <property type="component" value="Unassembled WGS sequence"/>
</dbReference>
<organism evidence="19 20">
    <name type="scientific">Wohlfahrtiimonas larvae</name>
    <dbReference type="NCBI Taxonomy" id="1157986"/>
    <lineage>
        <taxon>Bacteria</taxon>
        <taxon>Pseudomonadati</taxon>
        <taxon>Pseudomonadota</taxon>
        <taxon>Gammaproteobacteria</taxon>
        <taxon>Cardiobacteriales</taxon>
        <taxon>Ignatzschineriaceae</taxon>
        <taxon>Wohlfahrtiimonas</taxon>
    </lineage>
</organism>
<evidence type="ECO:0000256" key="14">
    <source>
        <dbReference type="RuleBase" id="RU003357"/>
    </source>
</evidence>
<evidence type="ECO:0000256" key="16">
    <source>
        <dbReference type="SAM" id="SignalP"/>
    </source>
</evidence>
<dbReference type="EMBL" id="BAABKE010000003">
    <property type="protein sequence ID" value="GAA5097664.1"/>
    <property type="molecule type" value="Genomic_DNA"/>
</dbReference>
<reference evidence="20" key="1">
    <citation type="journal article" date="2019" name="Int. J. Syst. Evol. Microbiol.">
        <title>The Global Catalogue of Microorganisms (GCM) 10K type strain sequencing project: providing services to taxonomists for standard genome sequencing and annotation.</title>
        <authorList>
            <consortium name="The Broad Institute Genomics Platform"/>
            <consortium name="The Broad Institute Genome Sequencing Center for Infectious Disease"/>
            <person name="Wu L."/>
            <person name="Ma J."/>
        </authorList>
    </citation>
    <scope>NUCLEOTIDE SEQUENCE [LARGE SCALE GENOMIC DNA]</scope>
    <source>
        <strain evidence="20">JCM 18424</strain>
    </source>
</reference>
<evidence type="ECO:0000256" key="5">
    <source>
        <dbReference type="ARBA" id="ARBA00022692"/>
    </source>
</evidence>
<keyword evidence="7" id="KW-0408">Iron</keyword>
<keyword evidence="20" id="KW-1185">Reference proteome</keyword>
<evidence type="ECO:0000256" key="10">
    <source>
        <dbReference type="ARBA" id="ARBA00023136"/>
    </source>
</evidence>
<protein>
    <submittedName>
        <fullName evidence="19">TonB-dependent siderophore receptor</fullName>
    </submittedName>
</protein>
<keyword evidence="11 12" id="KW-0998">Cell outer membrane</keyword>
<sequence length="684" mass="76684">MFKHQKIAIAMMAVLVSGQAFADESSEDIAKEDKITDLDAVIVVGEKAGRSHFETSASTEIFGASQMQADGNVQSVKDLLKQTLNVVDVGSVGNDLPAIRGVDGSGPAQGAVAFLAGSRPRLNMLTDGRSATYNEFAFATQSLWDMEQIEVFKGPQSFSQGRNAIAGAIVMTSKDPSFDWEGGAKLLAGNQKSRQASAVISGPIISDELAFRVSYDRQTRQSYVKLMNYEPVGSPRDIETTTMRAKLLYTPSNFPDFFTRLTFNNIKSRTPQNEASTNPGAPRYTPERPMFKTRSYAGIWDIDWQANDYLGFSNKVIYTKYKNNRMGAPHVQGIPATVDGKEWQIEPIVRFNNSDRSIRGLAGLFFFSGEQDESVKLFGRSNDFKDKTTTKAAYAEVTYSPIKTWDITVAGRVEKETHKRHGGSSLVTVNVDKSKTVFLPKVDIAWKPTENFTTGFKVSKGYNPGGAGITFDVPFVAYEYDSEQVWNYELYNRIRTLDNKLEIFTNLFYNQYKDMQLPYYLSANSVVIRNADKVDTYGAEISAKYQATQNWLVNGGLSYLKTDIKKYPNSGVEGRELSRAPKFTFNLGTHYTYKNWDVGGNVHWTDKYYSNYTNDNNGKISSYTQVNLYAGYTFEMAGIESARVSFYADNVFNSERPTFIPANERREAIKQRPRSFGLTAEFKF</sequence>
<evidence type="ECO:0000256" key="13">
    <source>
        <dbReference type="PROSITE-ProRule" id="PRU10144"/>
    </source>
</evidence>
<feature type="region of interest" description="Disordered" evidence="15">
    <location>
        <begin position="268"/>
        <end position="288"/>
    </location>
</feature>
<accession>A0ABP9MJG6</accession>
<keyword evidence="19" id="KW-0675">Receptor</keyword>
<dbReference type="InterPro" id="IPR012910">
    <property type="entry name" value="Plug_dom"/>
</dbReference>
<keyword evidence="3 12" id="KW-1134">Transmembrane beta strand</keyword>
<dbReference type="Pfam" id="PF07715">
    <property type="entry name" value="Plug"/>
    <property type="match status" value="1"/>
</dbReference>
<feature type="signal peptide" evidence="16">
    <location>
        <begin position="1"/>
        <end position="22"/>
    </location>
</feature>
<dbReference type="Gene3D" id="2.40.170.20">
    <property type="entry name" value="TonB-dependent receptor, beta-barrel domain"/>
    <property type="match status" value="1"/>
</dbReference>
<comment type="caution">
    <text evidence="19">The sequence shown here is derived from an EMBL/GenBank/DDBJ whole genome shotgun (WGS) entry which is preliminary data.</text>
</comment>
<evidence type="ECO:0000313" key="19">
    <source>
        <dbReference type="EMBL" id="GAA5097664.1"/>
    </source>
</evidence>
<evidence type="ECO:0000256" key="15">
    <source>
        <dbReference type="SAM" id="MobiDB-lite"/>
    </source>
</evidence>
<dbReference type="RefSeq" id="WP_077925263.1">
    <property type="nucleotide sequence ID" value="NZ_BAABKE010000003.1"/>
</dbReference>
<dbReference type="InterPro" id="IPR039426">
    <property type="entry name" value="TonB-dep_rcpt-like"/>
</dbReference>
<evidence type="ECO:0000259" key="18">
    <source>
        <dbReference type="Pfam" id="PF07715"/>
    </source>
</evidence>
<evidence type="ECO:0000256" key="1">
    <source>
        <dbReference type="ARBA" id="ARBA00004571"/>
    </source>
</evidence>
<gene>
    <name evidence="19" type="ORF">GCM10023338_09270</name>
</gene>
<evidence type="ECO:0000256" key="3">
    <source>
        <dbReference type="ARBA" id="ARBA00022452"/>
    </source>
</evidence>
<feature type="domain" description="TonB-dependent receptor plug" evidence="18">
    <location>
        <begin position="53"/>
        <end position="168"/>
    </location>
</feature>
<dbReference type="InterPro" id="IPR010917">
    <property type="entry name" value="TonB_rcpt_CS"/>
</dbReference>
<evidence type="ECO:0000256" key="6">
    <source>
        <dbReference type="ARBA" id="ARBA00022729"/>
    </source>
</evidence>
<dbReference type="PROSITE" id="PS52016">
    <property type="entry name" value="TONB_DEPENDENT_REC_3"/>
    <property type="match status" value="1"/>
</dbReference>